<gene>
    <name evidence="9" type="primary">uup</name>
    <name evidence="12" type="ORF">ABS311_19175</name>
</gene>
<dbReference type="Pfam" id="PF12848">
    <property type="entry name" value="ABC_tran_Xtn"/>
    <property type="match status" value="1"/>
</dbReference>
<comment type="function">
    <text evidence="9">Probably plays a role in ribosome assembly or function. May be involved in resolution of branched DNA intermediates that result from template switching in postreplication gaps. Binds DNA and has ATPase activity.</text>
</comment>
<proteinExistence type="inferred from homology"/>
<dbReference type="InterPro" id="IPR037118">
    <property type="entry name" value="Val-tRNA_synth_C_sf"/>
</dbReference>
<keyword evidence="5 9" id="KW-0378">Hydrolase</keyword>
<keyword evidence="13" id="KW-1185">Reference proteome</keyword>
<dbReference type="InterPro" id="IPR003439">
    <property type="entry name" value="ABC_transporter-like_ATP-bd"/>
</dbReference>
<accession>A0ABV1RMW3</accession>
<comment type="catalytic activity">
    <reaction evidence="9">
        <text>ATP + H2O = ADP + phosphate + H(+)</text>
        <dbReference type="Rhea" id="RHEA:13065"/>
        <dbReference type="ChEBI" id="CHEBI:15377"/>
        <dbReference type="ChEBI" id="CHEBI:15378"/>
        <dbReference type="ChEBI" id="CHEBI:30616"/>
        <dbReference type="ChEBI" id="CHEBI:43474"/>
        <dbReference type="ChEBI" id="CHEBI:456216"/>
    </reaction>
</comment>
<dbReference type="RefSeq" id="WP_350403025.1">
    <property type="nucleotide sequence ID" value="NZ_JBELOE010000280.1"/>
</dbReference>
<evidence type="ECO:0000256" key="1">
    <source>
        <dbReference type="ARBA" id="ARBA00022490"/>
    </source>
</evidence>
<dbReference type="Pfam" id="PF00005">
    <property type="entry name" value="ABC_tran"/>
    <property type="match status" value="2"/>
</dbReference>
<feature type="domain" description="ABC transporter" evidence="11">
    <location>
        <begin position="4"/>
        <end position="248"/>
    </location>
</feature>
<feature type="region of interest" description="Disordered" evidence="10">
    <location>
        <begin position="533"/>
        <end position="554"/>
    </location>
</feature>
<reference evidence="12 13" key="1">
    <citation type="submission" date="2024-06" db="EMBL/GenBank/DDBJ databases">
        <authorList>
            <person name="Chen R.Y."/>
        </authorList>
    </citation>
    <scope>NUCLEOTIDE SEQUENCE [LARGE SCALE GENOMIC DNA]</scope>
    <source>
        <strain evidence="12 13">D2</strain>
    </source>
</reference>
<evidence type="ECO:0000313" key="13">
    <source>
        <dbReference type="Proteomes" id="UP001467690"/>
    </source>
</evidence>
<comment type="subcellular location">
    <subcellularLocation>
        <location evidence="9">Cytoplasm</location>
    </subcellularLocation>
    <text evidence="9">Associates with ribosomes.</text>
</comment>
<dbReference type="GO" id="GO:0005524">
    <property type="term" value="F:ATP binding"/>
    <property type="evidence" value="ECO:0007669"/>
    <property type="project" value="UniProtKB-KW"/>
</dbReference>
<comment type="caution">
    <text evidence="12">The sequence shown here is derived from an EMBL/GenBank/DDBJ whole genome shotgun (WGS) entry which is preliminary data.</text>
</comment>
<dbReference type="InterPro" id="IPR043686">
    <property type="entry name" value="Uup"/>
</dbReference>
<evidence type="ECO:0000256" key="8">
    <source>
        <dbReference type="ARBA" id="ARBA00023204"/>
    </source>
</evidence>
<evidence type="ECO:0000256" key="5">
    <source>
        <dbReference type="ARBA" id="ARBA00022801"/>
    </source>
</evidence>
<feature type="domain" description="ABC transporter" evidence="11">
    <location>
        <begin position="315"/>
        <end position="532"/>
    </location>
</feature>
<evidence type="ECO:0000256" key="3">
    <source>
        <dbReference type="ARBA" id="ARBA00022741"/>
    </source>
</evidence>
<dbReference type="InterPro" id="IPR027417">
    <property type="entry name" value="P-loop_NTPase"/>
</dbReference>
<evidence type="ECO:0000256" key="10">
    <source>
        <dbReference type="SAM" id="MobiDB-lite"/>
    </source>
</evidence>
<feature type="binding site" evidence="9">
    <location>
        <begin position="347"/>
        <end position="354"/>
    </location>
    <ligand>
        <name>ATP</name>
        <dbReference type="ChEBI" id="CHEBI:30616"/>
        <label>2</label>
    </ligand>
</feature>
<dbReference type="CDD" id="cd03221">
    <property type="entry name" value="ABCF_EF-3"/>
    <property type="match status" value="2"/>
</dbReference>
<protein>
    <recommendedName>
        <fullName evidence="9">ATP-binding protein Uup</fullName>
        <ecNumber evidence="9">3.6.1.-</ecNumber>
    </recommendedName>
</protein>
<dbReference type="PANTHER" id="PTHR42855">
    <property type="entry name" value="ABC TRANSPORTER ATP-BINDING SUBUNIT"/>
    <property type="match status" value="1"/>
</dbReference>
<dbReference type="Gene3D" id="3.40.50.300">
    <property type="entry name" value="P-loop containing nucleotide triphosphate hydrolases"/>
    <property type="match status" value="2"/>
</dbReference>
<keyword evidence="7 9" id="KW-0238">DNA-binding</keyword>
<dbReference type="PROSITE" id="PS00211">
    <property type="entry name" value="ABC_TRANSPORTER_1"/>
    <property type="match status" value="2"/>
</dbReference>
<keyword evidence="9" id="KW-0175">Coiled coil</keyword>
<evidence type="ECO:0000259" key="11">
    <source>
        <dbReference type="PROSITE" id="PS50893"/>
    </source>
</evidence>
<comment type="similarity">
    <text evidence="9">Belongs to the ABC transporter superfamily. ABCF family. Uup subfamily.</text>
</comment>
<dbReference type="EC" id="3.6.1.-" evidence="9"/>
<dbReference type="Gene3D" id="1.10.287.380">
    <property type="entry name" value="Valyl-tRNA synthetase, C-terminal domain"/>
    <property type="match status" value="1"/>
</dbReference>
<keyword evidence="4 9" id="KW-0227">DNA damage</keyword>
<sequence>MNLYRITNGSLAFGDHPLLNKADFHINSGEKICILGRNGAGKSTLLKVIGGDIQLDTGDINLRANTVISRLPQDPPRDTYGCVYEYVALALGEAGKALAEFYRLSQQQDADLNKLADIQNNIEKLDAWSLDPKIQQVISKLSLQPDAQLSAMSGGWLRKVALAQALVVEPDILLLDEPTNHLDYQSIEWLEKFLIEYKGAVVFISHDRAFVRNIAKRIVDLDRAKLISFERGYDQYLIDKAEYLKIEEETNKKFDDRLAQEEVWIRQGIKARRTRNEGRVRHLQQMRNERAQRRNVQGTANIKLEEERKSGKMVAEITNLTYSFENLKIVEDFNALIMRGDKIGLIGPNGCGKSTFIKLIMGQIEPHSGTVKLGTNLDVVYFDQYRAQLDEEKSVMDNVADGKQDVIFNGKSRHALGYLQDFLFSPQRARSPVKSLSGGEKNRLLLAKLFLQPANLLILDEPTNDLDVETLELLEELLDQYQGTLLLVSHDREFVDNTVTSSFFFHGNGYIEEFVGGYDSIIPTLQERNAKLESAKSSQKSIDSEPSVNKTVEKAQNNKTKLSYKQKRLLESLPKTIEELEAKINALQEEMNQPEFFTSAQEAVDKKLKSLAEFENQLENAFEQWEALESLKNDAN</sequence>
<feature type="coiled-coil region" evidence="9">
    <location>
        <begin position="570"/>
        <end position="631"/>
    </location>
</feature>
<dbReference type="InterPro" id="IPR003593">
    <property type="entry name" value="AAA+_ATPase"/>
</dbReference>
<keyword evidence="2 9" id="KW-0677">Repeat</keyword>
<dbReference type="EMBL" id="JBELOE010000280">
    <property type="protein sequence ID" value="MER2494002.1"/>
    <property type="molecule type" value="Genomic_DNA"/>
</dbReference>
<evidence type="ECO:0000313" key="12">
    <source>
        <dbReference type="EMBL" id="MER2494002.1"/>
    </source>
</evidence>
<keyword evidence="3 9" id="KW-0547">Nucleotide-binding</keyword>
<dbReference type="SMART" id="SM00382">
    <property type="entry name" value="AAA"/>
    <property type="match status" value="2"/>
</dbReference>
<dbReference type="HAMAP" id="MF_00848">
    <property type="entry name" value="Uup"/>
    <property type="match status" value="1"/>
</dbReference>
<dbReference type="InterPro" id="IPR032524">
    <property type="entry name" value="ABC_tran_C"/>
</dbReference>
<keyword evidence="1 9" id="KW-0963">Cytoplasm</keyword>
<dbReference type="NCBIfam" id="NF008358">
    <property type="entry name" value="PRK11147.1"/>
    <property type="match status" value="1"/>
</dbReference>
<dbReference type="PROSITE" id="PS50893">
    <property type="entry name" value="ABC_TRANSPORTER_2"/>
    <property type="match status" value="2"/>
</dbReference>
<feature type="compositionally biased region" description="Polar residues" evidence="10">
    <location>
        <begin position="535"/>
        <end position="554"/>
    </location>
</feature>
<evidence type="ECO:0000256" key="2">
    <source>
        <dbReference type="ARBA" id="ARBA00022737"/>
    </source>
</evidence>
<evidence type="ECO:0000256" key="6">
    <source>
        <dbReference type="ARBA" id="ARBA00022840"/>
    </source>
</evidence>
<feature type="binding site" evidence="9">
    <location>
        <begin position="36"/>
        <end position="43"/>
    </location>
    <ligand>
        <name>ATP</name>
        <dbReference type="ChEBI" id="CHEBI:30616"/>
        <label>1</label>
    </ligand>
</feature>
<dbReference type="SUPFAM" id="SSF52540">
    <property type="entry name" value="P-loop containing nucleoside triphosphate hydrolases"/>
    <property type="match status" value="2"/>
</dbReference>
<dbReference type="Pfam" id="PF16326">
    <property type="entry name" value="ABC_tran_CTD"/>
    <property type="match status" value="1"/>
</dbReference>
<dbReference type="Proteomes" id="UP001467690">
    <property type="component" value="Unassembled WGS sequence"/>
</dbReference>
<name>A0ABV1RMW3_9ALTE</name>
<dbReference type="InterPro" id="IPR032781">
    <property type="entry name" value="ABC_tran_Xtn"/>
</dbReference>
<keyword evidence="8 9" id="KW-0234">DNA repair</keyword>
<organism evidence="12 13">
    <name type="scientific">Catenovulum sediminis</name>
    <dbReference type="NCBI Taxonomy" id="1740262"/>
    <lineage>
        <taxon>Bacteria</taxon>
        <taxon>Pseudomonadati</taxon>
        <taxon>Pseudomonadota</taxon>
        <taxon>Gammaproteobacteria</taxon>
        <taxon>Alteromonadales</taxon>
        <taxon>Alteromonadaceae</taxon>
        <taxon>Catenovulum</taxon>
    </lineage>
</organism>
<evidence type="ECO:0000256" key="7">
    <source>
        <dbReference type="ARBA" id="ARBA00023125"/>
    </source>
</evidence>
<evidence type="ECO:0000256" key="4">
    <source>
        <dbReference type="ARBA" id="ARBA00022763"/>
    </source>
</evidence>
<dbReference type="PANTHER" id="PTHR42855:SF1">
    <property type="entry name" value="ABC TRANSPORTER DOMAIN-CONTAINING PROTEIN"/>
    <property type="match status" value="1"/>
</dbReference>
<keyword evidence="6 9" id="KW-0067">ATP-binding</keyword>
<dbReference type="InterPro" id="IPR017871">
    <property type="entry name" value="ABC_transporter-like_CS"/>
</dbReference>
<evidence type="ECO:0000256" key="9">
    <source>
        <dbReference type="HAMAP-Rule" id="MF_00848"/>
    </source>
</evidence>
<dbReference type="InterPro" id="IPR051309">
    <property type="entry name" value="ABCF_ATPase"/>
</dbReference>